<evidence type="ECO:0000256" key="1">
    <source>
        <dbReference type="SAM" id="Phobius"/>
    </source>
</evidence>
<keyword evidence="1" id="KW-1133">Transmembrane helix</keyword>
<dbReference type="EMBL" id="FLRD01000023">
    <property type="protein sequence ID" value="SBT31672.1"/>
    <property type="molecule type" value="Genomic_DNA"/>
</dbReference>
<name>A0A1A8YJF9_PLAOA</name>
<gene>
    <name evidence="2" type="ORF">POVWA1_008360</name>
</gene>
<sequence>MWMHPPPLSLSPPPPFEFVCSQHIWKQKRSIQNSIRAQYQWDTKSKVEKVFQEGPFRTSLSSCDEIISHMRGGVIRVCQFGKMKRWNIYTGTCANSAVVQRGCGEIASSGGCSHVEEHLTNTEMRIFWFSFFFFFFCANVTFSGRQRKGHTPN</sequence>
<evidence type="ECO:0000313" key="3">
    <source>
        <dbReference type="Proteomes" id="UP000078555"/>
    </source>
</evidence>
<accession>A0A1A8YJF9</accession>
<keyword evidence="1" id="KW-0812">Transmembrane</keyword>
<keyword evidence="3" id="KW-1185">Reference proteome</keyword>
<proteinExistence type="predicted"/>
<dbReference type="AlphaFoldDB" id="A0A1A8YJF9"/>
<evidence type="ECO:0000313" key="2">
    <source>
        <dbReference type="EMBL" id="SBT31672.1"/>
    </source>
</evidence>
<dbReference type="Proteomes" id="UP000078555">
    <property type="component" value="Unassembled WGS sequence"/>
</dbReference>
<protein>
    <submittedName>
        <fullName evidence="2">Uncharacterized protein</fullName>
    </submittedName>
</protein>
<keyword evidence="1" id="KW-0472">Membrane</keyword>
<reference evidence="3" key="1">
    <citation type="submission" date="2016-05" db="EMBL/GenBank/DDBJ databases">
        <authorList>
            <person name="Naeem Raeece"/>
        </authorList>
    </citation>
    <scope>NUCLEOTIDE SEQUENCE [LARGE SCALE GENOMIC DNA]</scope>
</reference>
<feature type="transmembrane region" description="Helical" evidence="1">
    <location>
        <begin position="126"/>
        <end position="144"/>
    </location>
</feature>
<organism evidence="2 3">
    <name type="scientific">Plasmodium ovale wallikeri</name>
    <dbReference type="NCBI Taxonomy" id="864142"/>
    <lineage>
        <taxon>Eukaryota</taxon>
        <taxon>Sar</taxon>
        <taxon>Alveolata</taxon>
        <taxon>Apicomplexa</taxon>
        <taxon>Aconoidasida</taxon>
        <taxon>Haemosporida</taxon>
        <taxon>Plasmodiidae</taxon>
        <taxon>Plasmodium</taxon>
        <taxon>Plasmodium (Plasmodium)</taxon>
    </lineage>
</organism>